<evidence type="ECO:0000313" key="2">
    <source>
        <dbReference type="Proteomes" id="UP000002333"/>
    </source>
</evidence>
<dbReference type="RefSeq" id="WP_003362661.1">
    <property type="nucleotide sequence ID" value="NC_012658.1"/>
</dbReference>
<accession>A0A3F2ZSU2</accession>
<name>A0A3F2ZSU2_CLOB6</name>
<dbReference type="AlphaFoldDB" id="A0A3F2ZSU2"/>
<dbReference type="EMBL" id="CP001083">
    <property type="protein sequence ID" value="ACQ54431.1"/>
    <property type="molecule type" value="Genomic_DNA"/>
</dbReference>
<reference evidence="2" key="2">
    <citation type="submission" date="2008-05" db="EMBL/GenBank/DDBJ databases">
        <title>Genome sequence of Clostridium botulinum Ba4 strain 657.</title>
        <authorList>
            <person name="Shrivastava S."/>
            <person name="Brown J.L."/>
            <person name="Bruce D."/>
            <person name="Detter C."/>
            <person name="Munk C."/>
            <person name="Smith L.A."/>
            <person name="Smith T.J."/>
            <person name="Sutton G."/>
            <person name="Brettin T.S."/>
        </authorList>
    </citation>
    <scope>NUCLEOTIDE SEQUENCE [LARGE SCALE GENOMIC DNA]</scope>
    <source>
        <strain evidence="2">657 / Type Ba4</strain>
    </source>
</reference>
<proteinExistence type="predicted"/>
<reference evidence="1 2" key="1">
    <citation type="journal article" date="2007" name="PLoS ONE">
        <title>Analysis of the neurotoxin complex genes in Clostridium botulinum A1-A4 and B1 strains: BoNT/A3, /Ba4 and /B1 clusters are located within plasmids.</title>
        <authorList>
            <person name="Smith T.J."/>
            <person name="Hill K.K."/>
            <person name="Foley B.T."/>
            <person name="Detter J.C."/>
            <person name="Munk A.C."/>
            <person name="Bruce D.C."/>
            <person name="Doggett N.A."/>
            <person name="Smith L.A."/>
            <person name="Marks J.D."/>
            <person name="Xie G."/>
            <person name="Brettin T.S."/>
        </authorList>
    </citation>
    <scope>NUCLEOTIDE SEQUENCE [LARGE SCALE GENOMIC DNA]</scope>
    <source>
        <strain evidence="2">657 / Type Ba4</strain>
    </source>
</reference>
<gene>
    <name evidence="1" type="ordered locus">CLJ_B1741</name>
</gene>
<dbReference type="Proteomes" id="UP000002333">
    <property type="component" value="Chromosome"/>
</dbReference>
<sequence>MDGEREISFKKGETFIFKITRNGPIRVNTKSALELAQEQGLFNI</sequence>
<evidence type="ECO:0000313" key="1">
    <source>
        <dbReference type="EMBL" id="ACQ54431.1"/>
    </source>
</evidence>
<protein>
    <submittedName>
        <fullName evidence="1">Uncharacterized protein</fullName>
    </submittedName>
</protein>
<organism evidence="1 2">
    <name type="scientific">Clostridium botulinum (strain 657 / Type Ba4)</name>
    <dbReference type="NCBI Taxonomy" id="515621"/>
    <lineage>
        <taxon>Bacteria</taxon>
        <taxon>Bacillati</taxon>
        <taxon>Bacillota</taxon>
        <taxon>Clostridia</taxon>
        <taxon>Eubacteriales</taxon>
        <taxon>Clostridiaceae</taxon>
        <taxon>Clostridium</taxon>
    </lineage>
</organism>
<dbReference type="KEGG" id="cbi:CLJ_B1741"/>